<feature type="transmembrane region" description="Helical" evidence="2">
    <location>
        <begin position="103"/>
        <end position="136"/>
    </location>
</feature>
<feature type="region of interest" description="Disordered" evidence="1">
    <location>
        <begin position="195"/>
        <end position="219"/>
    </location>
</feature>
<feature type="transmembrane region" description="Helical" evidence="2">
    <location>
        <begin position="27"/>
        <end position="46"/>
    </location>
</feature>
<name>A0A2M4AJB5_9DIPT</name>
<proteinExistence type="predicted"/>
<feature type="compositionally biased region" description="Acidic residues" evidence="1">
    <location>
        <begin position="413"/>
        <end position="423"/>
    </location>
</feature>
<evidence type="ECO:0000256" key="1">
    <source>
        <dbReference type="SAM" id="MobiDB-lite"/>
    </source>
</evidence>
<sequence>MNILKEKLSRWCAATNNWTERQMAKSASSTTLGTLVFGVICGGTLWYKQGLLVTLGAFLAIGALWCRHCTSVQLMKSPRLDEQLARLRGWLGGMRNNRPYGYAVVLGAAALPPIVLFCVLSWWMLLATLVAVYALLQWTYGVRIVFNHGIAGIAQEQQFELEVQEFLPEINELSQTLLQAVGERGHIPLHMERCGEQPGAAYNDGDTTAPKREELDEDEEDERYICMLLPDAVSSRELETVDQTDSSSDEFLLNETEDAGGKQRSRVPGGDSALMEFKISHFNANSSSSDSDESRGITLGDSTGAPIGRLRNTKAINFSQYSDQSDSNAFLVGAMVKCLMDAAAVRQQQQQQQVSTAAVASTHAGSSNSGGHGSSSASFSLPFSSAANISNVLAGAARSMGLQPVATQPTDESTTDDDKDSDFEILNSEELNNL</sequence>
<evidence type="ECO:0000256" key="2">
    <source>
        <dbReference type="SAM" id="Phobius"/>
    </source>
</evidence>
<organism evidence="3">
    <name type="scientific">Anopheles triannulatus</name>
    <dbReference type="NCBI Taxonomy" id="58253"/>
    <lineage>
        <taxon>Eukaryota</taxon>
        <taxon>Metazoa</taxon>
        <taxon>Ecdysozoa</taxon>
        <taxon>Arthropoda</taxon>
        <taxon>Hexapoda</taxon>
        <taxon>Insecta</taxon>
        <taxon>Pterygota</taxon>
        <taxon>Neoptera</taxon>
        <taxon>Endopterygota</taxon>
        <taxon>Diptera</taxon>
        <taxon>Nematocera</taxon>
        <taxon>Culicoidea</taxon>
        <taxon>Culicidae</taxon>
        <taxon>Anophelinae</taxon>
        <taxon>Anopheles</taxon>
    </lineage>
</organism>
<evidence type="ECO:0008006" key="4">
    <source>
        <dbReference type="Google" id="ProtNLM"/>
    </source>
</evidence>
<dbReference type="AlphaFoldDB" id="A0A2M4AJB5"/>
<feature type="region of interest" description="Disordered" evidence="1">
    <location>
        <begin position="400"/>
        <end position="434"/>
    </location>
</feature>
<keyword evidence="2" id="KW-0812">Transmembrane</keyword>
<protein>
    <recommendedName>
        <fullName evidence="4">Protein with signal anchor</fullName>
    </recommendedName>
</protein>
<feature type="region of interest" description="Disordered" evidence="1">
    <location>
        <begin position="283"/>
        <end position="306"/>
    </location>
</feature>
<feature type="transmembrane region" description="Helical" evidence="2">
    <location>
        <begin position="52"/>
        <end position="70"/>
    </location>
</feature>
<reference evidence="3" key="1">
    <citation type="submission" date="2018-01" db="EMBL/GenBank/DDBJ databases">
        <title>An insight into the sialome of Amazonian anophelines.</title>
        <authorList>
            <person name="Ribeiro J.M."/>
            <person name="Scarpassa V."/>
            <person name="Calvo E."/>
        </authorList>
    </citation>
    <scope>NUCLEOTIDE SEQUENCE</scope>
    <source>
        <tissue evidence="3">Salivary glands</tissue>
    </source>
</reference>
<feature type="compositionally biased region" description="Low complexity" evidence="1">
    <location>
        <begin position="356"/>
        <end position="367"/>
    </location>
</feature>
<dbReference type="EMBL" id="GGFK01007511">
    <property type="protein sequence ID" value="MBW40832.1"/>
    <property type="molecule type" value="Transcribed_RNA"/>
</dbReference>
<evidence type="ECO:0000313" key="3">
    <source>
        <dbReference type="EMBL" id="MBW40832.1"/>
    </source>
</evidence>
<keyword evidence="2" id="KW-1133">Transmembrane helix</keyword>
<feature type="region of interest" description="Disordered" evidence="1">
    <location>
        <begin position="356"/>
        <end position="377"/>
    </location>
</feature>
<accession>A0A2M4AJB5</accession>
<feature type="region of interest" description="Disordered" evidence="1">
    <location>
        <begin position="237"/>
        <end position="270"/>
    </location>
</feature>
<keyword evidence="2" id="KW-0472">Membrane</keyword>